<dbReference type="InterPro" id="IPR050503">
    <property type="entry name" value="cAMP-dep_PK_reg_su-like"/>
</dbReference>
<sequence>MASSGYAAQDEEPVVGQKVSVVGYTATVRFVGETHFAPGEWVGVELEPAVGKNDGTVQDRRYFTCEPNHGLFVRRSVVQRIPGGDPPSPSKARVLFAGAGPEICEAPVGDAEGDSQSEDDVDEVAMVPTQSMRRKGVSAEAGGEEDDWVPTVHEKSLTEKRQLKEVIDNSHDSKLRMMFGNLSPKGLERVVEAMFKKSVGQGETIIRFGDVGDNFYIVKLGKFDIFAHRRLQQAEAETESSAEFVKVFEAGPGFAFGEAALLYNAPRSATIRASEDSEVWCLERRAFRELVIRASEQKFKEYSEFLRRCDVFQELDAEQIATLAEVVDEEDFSADEVIIQQGGRDSNMFITLKGQAVACISGDKGEVQVKTYNTGDFFGEIALLLGEPRKASVYAKGHVTCLVTTKQVFDRVLGPLRDFLKKNLTKYAQYQDAIEQGGEMRDTQPSDEPRAEMDRALVLEARRNNSEEGEVRPARRRLLRKADRANTVYNVKIKLPVDLDIDEDEEPTSTEADAKAELPGESKPEASTAPAPARGEGKKQTLAERLEEDWKKPQLVSPTEVFKVANSKFTAFGGLRRGEKFTMDKAVIVRSQAQAQRDGEEDIYRWSGPSWLKDWHARVHGPDQDWEQVLGTGLDLYLVWDFFSDVVAARAAAKRRALIEKMHVDPRDWYEADLQPYDGSDPEKPLLVGIDGEVFNVWRGWNFYGHGAPYNSFAGRDATRFLAKQIVSEEEDDGQPLTREELENMQNWKEYFRFKYDAAGKAFELAPIGRCRAVYFCKCWCNDRRDRCQGQIHTAVLCQKGQKSAADPTPNQDNYFALHVGSIGLYGVCDGHGPFGHLVSFRLVQTLPHYITTSKNWGEDWEACLKEAFLAAQNDLLQLAASEGINVEASGAAGTVLVFEGPCIHVAHIGDAGCLVASWSRHDSRVLYGTEDHKPNNPEERQRLEGAGSEVRQVDVDSFRIYIKGTNFPGLTMSRAFGDTACAGVLQEPNYQRLFIQPSDEVYAVIASDGIWEFIDYSKVVDLTSKKLRLKGPREAVRYLVDAGRKRWAAYCGDYCDDITAMIVKWNVNVKGTDSNDNHEFTLIRPETDIKMDGV</sequence>
<dbReference type="GO" id="GO:0030552">
    <property type="term" value="F:cAMP binding"/>
    <property type="evidence" value="ECO:0007669"/>
    <property type="project" value="TreeGrafter"/>
</dbReference>
<evidence type="ECO:0000256" key="1">
    <source>
        <dbReference type="SAM" id="MobiDB-lite"/>
    </source>
</evidence>
<dbReference type="PROSITE" id="PS00845">
    <property type="entry name" value="CAP_GLY_1"/>
    <property type="match status" value="1"/>
</dbReference>
<feature type="compositionally biased region" description="Basic and acidic residues" evidence="1">
    <location>
        <begin position="929"/>
        <end position="944"/>
    </location>
</feature>
<feature type="region of interest" description="Disordered" evidence="1">
    <location>
        <begin position="502"/>
        <end position="541"/>
    </location>
</feature>
<dbReference type="Gene3D" id="3.10.120.10">
    <property type="entry name" value="Cytochrome b5-like heme/steroid binding domain"/>
    <property type="match status" value="1"/>
</dbReference>
<evidence type="ECO:0000313" key="5">
    <source>
        <dbReference type="EMBL" id="CAE7648966.1"/>
    </source>
</evidence>
<evidence type="ECO:0000259" key="3">
    <source>
        <dbReference type="PROSITE" id="PS50245"/>
    </source>
</evidence>
<organism evidence="5 6">
    <name type="scientific">Symbiodinium necroappetens</name>
    <dbReference type="NCBI Taxonomy" id="1628268"/>
    <lineage>
        <taxon>Eukaryota</taxon>
        <taxon>Sar</taxon>
        <taxon>Alveolata</taxon>
        <taxon>Dinophyceae</taxon>
        <taxon>Suessiales</taxon>
        <taxon>Symbiodiniaceae</taxon>
        <taxon>Symbiodinium</taxon>
    </lineage>
</organism>
<dbReference type="PROSITE" id="PS50245">
    <property type="entry name" value="CAP_GLY_2"/>
    <property type="match status" value="1"/>
</dbReference>
<dbReference type="SMART" id="SM00332">
    <property type="entry name" value="PP2Cc"/>
    <property type="match status" value="1"/>
</dbReference>
<feature type="compositionally biased region" description="Basic and acidic residues" evidence="1">
    <location>
        <begin position="512"/>
        <end position="524"/>
    </location>
</feature>
<proteinExistence type="predicted"/>
<evidence type="ECO:0000313" key="6">
    <source>
        <dbReference type="Proteomes" id="UP000601435"/>
    </source>
</evidence>
<feature type="domain" description="Cyclic nucleotide-binding" evidence="2">
    <location>
        <begin position="178"/>
        <end position="308"/>
    </location>
</feature>
<reference evidence="5" key="1">
    <citation type="submission" date="2021-02" db="EMBL/GenBank/DDBJ databases">
        <authorList>
            <person name="Dougan E. K."/>
            <person name="Rhodes N."/>
            <person name="Thang M."/>
            <person name="Chan C."/>
        </authorList>
    </citation>
    <scope>NUCLEOTIDE SEQUENCE</scope>
</reference>
<dbReference type="SUPFAM" id="SSF81606">
    <property type="entry name" value="PP2C-like"/>
    <property type="match status" value="1"/>
</dbReference>
<evidence type="ECO:0000259" key="2">
    <source>
        <dbReference type="PROSITE" id="PS50042"/>
    </source>
</evidence>
<dbReference type="GO" id="GO:0034236">
    <property type="term" value="F:protein kinase A catalytic subunit binding"/>
    <property type="evidence" value="ECO:0007669"/>
    <property type="project" value="TreeGrafter"/>
</dbReference>
<dbReference type="InterPro" id="IPR000938">
    <property type="entry name" value="CAP-Gly_domain"/>
</dbReference>
<dbReference type="InterPro" id="IPR036859">
    <property type="entry name" value="CAP-Gly_dom_sf"/>
</dbReference>
<dbReference type="Gene3D" id="3.60.40.10">
    <property type="entry name" value="PPM-type phosphatase domain"/>
    <property type="match status" value="1"/>
</dbReference>
<dbReference type="SMART" id="SM00100">
    <property type="entry name" value="cNMP"/>
    <property type="match status" value="2"/>
</dbReference>
<feature type="domain" description="Cyclic nucleotide-binding" evidence="2">
    <location>
        <begin position="311"/>
        <end position="430"/>
    </location>
</feature>
<dbReference type="OrthoDB" id="417078at2759"/>
<dbReference type="PRINTS" id="PR00103">
    <property type="entry name" value="CAMPKINASE"/>
</dbReference>
<dbReference type="SUPFAM" id="SSF51206">
    <property type="entry name" value="cAMP-binding domain-like"/>
    <property type="match status" value="2"/>
</dbReference>
<comment type="caution">
    <text evidence="5">The sequence shown here is derived from an EMBL/GenBank/DDBJ whole genome shotgun (WGS) entry which is preliminary data.</text>
</comment>
<dbReference type="InterPro" id="IPR036400">
    <property type="entry name" value="Cyt_B5-like_heme/steroid_sf"/>
</dbReference>
<dbReference type="GO" id="GO:0005952">
    <property type="term" value="C:cAMP-dependent protein kinase complex"/>
    <property type="evidence" value="ECO:0007669"/>
    <property type="project" value="InterPro"/>
</dbReference>
<name>A0A812VY08_9DINO</name>
<dbReference type="GO" id="GO:0004862">
    <property type="term" value="F:cAMP-dependent protein kinase inhibitor activity"/>
    <property type="evidence" value="ECO:0007669"/>
    <property type="project" value="TreeGrafter"/>
</dbReference>
<dbReference type="AlphaFoldDB" id="A0A812VY08"/>
<accession>A0A812VY08</accession>
<dbReference type="SUPFAM" id="SSF74924">
    <property type="entry name" value="Cap-Gly domain"/>
    <property type="match status" value="1"/>
</dbReference>
<feature type="domain" description="PPM-type phosphatase" evidence="4">
    <location>
        <begin position="797"/>
        <end position="1066"/>
    </location>
</feature>
<dbReference type="Pfam" id="PF00027">
    <property type="entry name" value="cNMP_binding"/>
    <property type="match status" value="2"/>
</dbReference>
<dbReference type="PROSITE" id="PS50042">
    <property type="entry name" value="CNMP_BINDING_3"/>
    <property type="match status" value="2"/>
</dbReference>
<dbReference type="SMART" id="SM01052">
    <property type="entry name" value="CAP_GLY"/>
    <property type="match status" value="1"/>
</dbReference>
<dbReference type="Pfam" id="PF00481">
    <property type="entry name" value="PP2C"/>
    <property type="match status" value="1"/>
</dbReference>
<protein>
    <submittedName>
        <fullName evidence="5">PRKAR2A protein</fullName>
    </submittedName>
</protein>
<dbReference type="Proteomes" id="UP000601435">
    <property type="component" value="Unassembled WGS sequence"/>
</dbReference>
<dbReference type="PANTHER" id="PTHR11635:SF152">
    <property type="entry name" value="CAMP-DEPENDENT PROTEIN KINASE TYPE I REGULATORY SUBUNIT-RELATED"/>
    <property type="match status" value="1"/>
</dbReference>
<dbReference type="InterPro" id="IPR014710">
    <property type="entry name" value="RmlC-like_jellyroll"/>
</dbReference>
<dbReference type="Pfam" id="PF00173">
    <property type="entry name" value="Cyt-b5"/>
    <property type="match status" value="1"/>
</dbReference>
<dbReference type="InterPro" id="IPR000595">
    <property type="entry name" value="cNMP-bd_dom"/>
</dbReference>
<gene>
    <name evidence="5" type="primary">PRKAR2A</name>
    <name evidence="5" type="ORF">SNEC2469_LOCUS18341</name>
</gene>
<dbReference type="InterPro" id="IPR001199">
    <property type="entry name" value="Cyt_B5-like_heme/steroid-bd"/>
</dbReference>
<dbReference type="InterPro" id="IPR036457">
    <property type="entry name" value="PPM-type-like_dom_sf"/>
</dbReference>
<dbReference type="Pfam" id="PF01302">
    <property type="entry name" value="CAP_GLY"/>
    <property type="match status" value="1"/>
</dbReference>
<dbReference type="PROSITE" id="PS00888">
    <property type="entry name" value="CNMP_BINDING_1"/>
    <property type="match status" value="1"/>
</dbReference>
<keyword evidence="6" id="KW-1185">Reference proteome</keyword>
<dbReference type="PROSITE" id="PS00889">
    <property type="entry name" value="CNMP_BINDING_2"/>
    <property type="match status" value="1"/>
</dbReference>
<dbReference type="PROSITE" id="PS51746">
    <property type="entry name" value="PPM_2"/>
    <property type="match status" value="1"/>
</dbReference>
<dbReference type="SUPFAM" id="SSF55856">
    <property type="entry name" value="Cytochrome b5-like heme/steroid binding domain"/>
    <property type="match status" value="1"/>
</dbReference>
<dbReference type="CDD" id="cd00038">
    <property type="entry name" value="CAP_ED"/>
    <property type="match status" value="2"/>
</dbReference>
<dbReference type="InterPro" id="IPR018490">
    <property type="entry name" value="cNMP-bd_dom_sf"/>
</dbReference>
<dbReference type="InterPro" id="IPR018488">
    <property type="entry name" value="cNMP-bd_CS"/>
</dbReference>
<dbReference type="SMART" id="SM01117">
    <property type="entry name" value="Cyt-b5"/>
    <property type="match status" value="1"/>
</dbReference>
<dbReference type="Gene3D" id="2.60.120.10">
    <property type="entry name" value="Jelly Rolls"/>
    <property type="match status" value="2"/>
</dbReference>
<dbReference type="InterPro" id="IPR001932">
    <property type="entry name" value="PPM-type_phosphatase-like_dom"/>
</dbReference>
<dbReference type="GO" id="GO:0005829">
    <property type="term" value="C:cytosol"/>
    <property type="evidence" value="ECO:0007669"/>
    <property type="project" value="TreeGrafter"/>
</dbReference>
<dbReference type="EMBL" id="CAJNJA010030808">
    <property type="protein sequence ID" value="CAE7648966.1"/>
    <property type="molecule type" value="Genomic_DNA"/>
</dbReference>
<dbReference type="CDD" id="cd00143">
    <property type="entry name" value="PP2Cc"/>
    <property type="match status" value="1"/>
</dbReference>
<feature type="domain" description="CAP-Gly" evidence="3">
    <location>
        <begin position="32"/>
        <end position="74"/>
    </location>
</feature>
<dbReference type="PANTHER" id="PTHR11635">
    <property type="entry name" value="CAMP-DEPENDENT PROTEIN KINASE REGULATORY CHAIN"/>
    <property type="match status" value="1"/>
</dbReference>
<evidence type="ECO:0000259" key="4">
    <source>
        <dbReference type="PROSITE" id="PS51746"/>
    </source>
</evidence>
<feature type="region of interest" description="Disordered" evidence="1">
    <location>
        <begin position="929"/>
        <end position="949"/>
    </location>
</feature>
<dbReference type="Gene3D" id="2.30.30.190">
    <property type="entry name" value="CAP Gly-rich-like domain"/>
    <property type="match status" value="1"/>
</dbReference>